<dbReference type="KEGG" id="piv:NCTC13079_00888"/>
<comment type="subcellular location">
    <subcellularLocation>
        <location evidence="1">Cell membrane</location>
        <topology evidence="1">Multi-pass membrane protein</topology>
    </subcellularLocation>
</comment>
<name>A0A3S5BW86_9FIRM</name>
<dbReference type="PRINTS" id="PR00812">
    <property type="entry name" value="BCTERIALGSPF"/>
</dbReference>
<reference evidence="9 10" key="1">
    <citation type="submission" date="2018-12" db="EMBL/GenBank/DDBJ databases">
        <authorList>
            <consortium name="Pathogen Informatics"/>
        </authorList>
    </citation>
    <scope>NUCLEOTIDE SEQUENCE [LARGE SCALE GENOMIC DNA]</scope>
    <source>
        <strain evidence="9 10">NCTC13079</strain>
    </source>
</reference>
<feature type="domain" description="Type II secretion system protein GspF" evidence="8">
    <location>
        <begin position="266"/>
        <end position="388"/>
    </location>
</feature>
<dbReference type="InterPro" id="IPR042094">
    <property type="entry name" value="T2SS_GspF_sf"/>
</dbReference>
<dbReference type="EMBL" id="LR134523">
    <property type="protein sequence ID" value="VEJ35723.1"/>
    <property type="molecule type" value="Genomic_DNA"/>
</dbReference>
<dbReference type="PANTHER" id="PTHR30012">
    <property type="entry name" value="GENERAL SECRETION PATHWAY PROTEIN"/>
    <property type="match status" value="1"/>
</dbReference>
<organism evidence="9 10">
    <name type="scientific">Aedoeadaptatus ivorii</name>
    <dbReference type="NCBI Taxonomy" id="54006"/>
    <lineage>
        <taxon>Bacteria</taxon>
        <taxon>Bacillati</taxon>
        <taxon>Bacillota</taxon>
        <taxon>Tissierellia</taxon>
        <taxon>Tissierellales</taxon>
        <taxon>Peptoniphilaceae</taxon>
        <taxon>Aedoeadaptatus</taxon>
    </lineage>
</organism>
<feature type="transmembrane region" description="Helical" evidence="7">
    <location>
        <begin position="163"/>
        <end position="189"/>
    </location>
</feature>
<dbReference type="OrthoDB" id="9805682at2"/>
<evidence type="ECO:0000256" key="6">
    <source>
        <dbReference type="ARBA" id="ARBA00023136"/>
    </source>
</evidence>
<evidence type="ECO:0000256" key="1">
    <source>
        <dbReference type="ARBA" id="ARBA00004651"/>
    </source>
</evidence>
<protein>
    <submittedName>
        <fullName evidence="9">Type IV pilin biogenesis protein</fullName>
    </submittedName>
</protein>
<sequence length="396" mass="44553">MIFEYKVYDEDMVLLDGKIEAENPSAAEQRLRDRGFRIVTLKTQSIWKRDLLANRKFSAEDLSVFFLQLSYMTEGGMDVGAVFGLMANQSRGRKKEKLQAIYERLQQGAMLSAAFAEAGGFPAFVPGMIRSGETAGTLSMVYRELGAYFHKESEMQKRLLNALAYPAVLLVTAIFVLRIVLSAILPVFLEVFQSQNAVLPPATRLLLGISEHMASYGSYYIAAMALLCLGVLLFASAEKTKLLFRKWLYHFPPCVIFTQKPFILRFLRSMKMQADSGVDVLSILKNAEESTVDVYIRDRLSEISRQLTAGKRLSAAMKEASLFPAEVSEFVAIGEASSKLSEMLHVLILMEESRQEYRMRRFAVYIEPAMILMMACIVGFIVFAVAVPMFDMVNSF</sequence>
<evidence type="ECO:0000259" key="8">
    <source>
        <dbReference type="Pfam" id="PF00482"/>
    </source>
</evidence>
<evidence type="ECO:0000256" key="4">
    <source>
        <dbReference type="ARBA" id="ARBA00022692"/>
    </source>
</evidence>
<dbReference type="InterPro" id="IPR003004">
    <property type="entry name" value="GspF/PilC"/>
</dbReference>
<evidence type="ECO:0000256" key="2">
    <source>
        <dbReference type="ARBA" id="ARBA00005745"/>
    </source>
</evidence>
<keyword evidence="4 7" id="KW-0812">Transmembrane</keyword>
<dbReference type="RefSeq" id="WP_126465485.1">
    <property type="nucleotide sequence ID" value="NZ_LR134523.1"/>
</dbReference>
<gene>
    <name evidence="9" type="primary">gspF</name>
    <name evidence="9" type="ORF">NCTC13079_00888</name>
</gene>
<accession>A0A3S5BW86</accession>
<evidence type="ECO:0000256" key="3">
    <source>
        <dbReference type="ARBA" id="ARBA00022475"/>
    </source>
</evidence>
<keyword evidence="3" id="KW-1003">Cell membrane</keyword>
<evidence type="ECO:0000313" key="9">
    <source>
        <dbReference type="EMBL" id="VEJ35723.1"/>
    </source>
</evidence>
<comment type="similarity">
    <text evidence="2">Belongs to the GSP F family.</text>
</comment>
<dbReference type="GO" id="GO:0005886">
    <property type="term" value="C:plasma membrane"/>
    <property type="evidence" value="ECO:0007669"/>
    <property type="project" value="UniProtKB-SubCell"/>
</dbReference>
<keyword evidence="6 7" id="KW-0472">Membrane</keyword>
<evidence type="ECO:0000256" key="5">
    <source>
        <dbReference type="ARBA" id="ARBA00022989"/>
    </source>
</evidence>
<dbReference type="AlphaFoldDB" id="A0A3S5BW86"/>
<keyword evidence="5 7" id="KW-1133">Transmembrane helix</keyword>
<dbReference type="PANTHER" id="PTHR30012:SF0">
    <property type="entry name" value="TYPE II SECRETION SYSTEM PROTEIN F-RELATED"/>
    <property type="match status" value="1"/>
</dbReference>
<feature type="transmembrane region" description="Helical" evidence="7">
    <location>
        <begin position="217"/>
        <end position="237"/>
    </location>
</feature>
<proteinExistence type="inferred from homology"/>
<feature type="transmembrane region" description="Helical" evidence="7">
    <location>
        <begin position="362"/>
        <end position="390"/>
    </location>
</feature>
<feature type="domain" description="Type II secretion system protein GspF" evidence="8">
    <location>
        <begin position="65"/>
        <end position="186"/>
    </location>
</feature>
<dbReference type="InterPro" id="IPR018076">
    <property type="entry name" value="T2SS_GspF_dom"/>
</dbReference>
<evidence type="ECO:0000256" key="7">
    <source>
        <dbReference type="SAM" id="Phobius"/>
    </source>
</evidence>
<keyword evidence="10" id="KW-1185">Reference proteome</keyword>
<dbReference type="Gene3D" id="1.20.81.30">
    <property type="entry name" value="Type II secretion system (T2SS), domain F"/>
    <property type="match status" value="2"/>
</dbReference>
<dbReference type="Pfam" id="PF00482">
    <property type="entry name" value="T2SSF"/>
    <property type="match status" value="2"/>
</dbReference>
<evidence type="ECO:0000313" key="10">
    <source>
        <dbReference type="Proteomes" id="UP000269544"/>
    </source>
</evidence>
<dbReference type="Proteomes" id="UP000269544">
    <property type="component" value="Chromosome"/>
</dbReference>